<feature type="non-terminal residue" evidence="2">
    <location>
        <position position="82"/>
    </location>
</feature>
<evidence type="ECO:0000313" key="2">
    <source>
        <dbReference type="EMBL" id="KOR87532.1"/>
    </source>
</evidence>
<evidence type="ECO:0000313" key="3">
    <source>
        <dbReference type="Proteomes" id="UP000036932"/>
    </source>
</evidence>
<dbReference type="InterPro" id="IPR001242">
    <property type="entry name" value="Condensation_dom"/>
</dbReference>
<dbReference type="Gene3D" id="3.30.559.10">
    <property type="entry name" value="Chloramphenicol acetyltransferase-like domain"/>
    <property type="match status" value="1"/>
</dbReference>
<comment type="caution">
    <text evidence="2">The sequence shown here is derived from an EMBL/GenBank/DDBJ whole genome shotgun (WGS) entry which is preliminary data.</text>
</comment>
<dbReference type="GO" id="GO:0008610">
    <property type="term" value="P:lipid biosynthetic process"/>
    <property type="evidence" value="ECO:0007669"/>
    <property type="project" value="UniProtKB-ARBA"/>
</dbReference>
<sequence length="82" mass="9972">MEYEETDSYSEADMEQFVRPFDIGKAPLMRFKVVKERNRDKYILLFDMHHIISDHQTLNLLIEDFSRLYNGEELQPLELQYK</sequence>
<dbReference type="Proteomes" id="UP000036932">
    <property type="component" value="Unassembled WGS sequence"/>
</dbReference>
<feature type="domain" description="Condensation" evidence="1">
    <location>
        <begin position="6"/>
        <end position="82"/>
    </location>
</feature>
<dbReference type="AlphaFoldDB" id="A0A0M1NZG7"/>
<organism evidence="2 3">
    <name type="scientific">Paenibacillus solani</name>
    <dbReference type="NCBI Taxonomy" id="1705565"/>
    <lineage>
        <taxon>Bacteria</taxon>
        <taxon>Bacillati</taxon>
        <taxon>Bacillota</taxon>
        <taxon>Bacilli</taxon>
        <taxon>Bacillales</taxon>
        <taxon>Paenibacillaceae</taxon>
        <taxon>Paenibacillus</taxon>
    </lineage>
</organism>
<gene>
    <name evidence="2" type="ORF">AM231_16600</name>
</gene>
<reference evidence="3" key="1">
    <citation type="submission" date="2015-08" db="EMBL/GenBank/DDBJ databases">
        <title>Genome sequencing project for genomic taxonomy and phylogenomics of Bacillus-like bacteria.</title>
        <authorList>
            <person name="Liu B."/>
            <person name="Wang J."/>
            <person name="Zhu Y."/>
            <person name="Liu G."/>
            <person name="Chen Q."/>
            <person name="Chen Z."/>
            <person name="Lan J."/>
            <person name="Che J."/>
            <person name="Ge C."/>
            <person name="Shi H."/>
            <person name="Pan Z."/>
            <person name="Liu X."/>
        </authorList>
    </citation>
    <scope>NUCLEOTIDE SEQUENCE [LARGE SCALE GENOMIC DNA]</scope>
    <source>
        <strain evidence="3">FJAT-22460</strain>
    </source>
</reference>
<dbReference type="InterPro" id="IPR023213">
    <property type="entry name" value="CAT-like_dom_sf"/>
</dbReference>
<dbReference type="EMBL" id="LIUT01000002">
    <property type="protein sequence ID" value="KOR87532.1"/>
    <property type="molecule type" value="Genomic_DNA"/>
</dbReference>
<keyword evidence="3" id="KW-1185">Reference proteome</keyword>
<proteinExistence type="predicted"/>
<name>A0A0M1NZG7_9BACL</name>
<protein>
    <recommendedName>
        <fullName evidence="1">Condensation domain-containing protein</fullName>
    </recommendedName>
</protein>
<dbReference type="SUPFAM" id="SSF52777">
    <property type="entry name" value="CoA-dependent acyltransferases"/>
    <property type="match status" value="1"/>
</dbReference>
<dbReference type="Pfam" id="PF00668">
    <property type="entry name" value="Condensation"/>
    <property type="match status" value="1"/>
</dbReference>
<dbReference type="GO" id="GO:0003824">
    <property type="term" value="F:catalytic activity"/>
    <property type="evidence" value="ECO:0007669"/>
    <property type="project" value="InterPro"/>
</dbReference>
<accession>A0A0M1NZG7</accession>
<evidence type="ECO:0000259" key="1">
    <source>
        <dbReference type="Pfam" id="PF00668"/>
    </source>
</evidence>